<keyword evidence="3" id="KW-1185">Reference proteome</keyword>
<dbReference type="InterPro" id="IPR041657">
    <property type="entry name" value="HTH_17"/>
</dbReference>
<proteinExistence type="predicted"/>
<feature type="domain" description="Helix-turn-helix" evidence="1">
    <location>
        <begin position="21"/>
        <end position="62"/>
    </location>
</feature>
<accession>A0A5C5XY03</accession>
<organism evidence="2 3">
    <name type="scientific">Posidoniimonas polymericola</name>
    <dbReference type="NCBI Taxonomy" id="2528002"/>
    <lineage>
        <taxon>Bacteria</taxon>
        <taxon>Pseudomonadati</taxon>
        <taxon>Planctomycetota</taxon>
        <taxon>Planctomycetia</taxon>
        <taxon>Pirellulales</taxon>
        <taxon>Lacipirellulaceae</taxon>
        <taxon>Posidoniimonas</taxon>
    </lineage>
</organism>
<dbReference type="EMBL" id="SJPO01000014">
    <property type="protein sequence ID" value="TWT66795.1"/>
    <property type="molecule type" value="Genomic_DNA"/>
</dbReference>
<dbReference type="NCBIfam" id="TIGR01764">
    <property type="entry name" value="excise"/>
    <property type="match status" value="1"/>
</dbReference>
<dbReference type="GO" id="GO:0003677">
    <property type="term" value="F:DNA binding"/>
    <property type="evidence" value="ECO:0007669"/>
    <property type="project" value="InterPro"/>
</dbReference>
<sequence length="70" mass="7833">MCPMKKSPSESFQQLTGAVSLSAAARRTGIPRRQVRQLVQQGRLPFVQVRGQICVPAKAVRELSRAPRFR</sequence>
<gene>
    <name evidence="2" type="ORF">Pla123a_44930</name>
</gene>
<evidence type="ECO:0000313" key="2">
    <source>
        <dbReference type="EMBL" id="TWT66795.1"/>
    </source>
</evidence>
<name>A0A5C5XY03_9BACT</name>
<reference evidence="2 3" key="1">
    <citation type="submission" date="2019-02" db="EMBL/GenBank/DDBJ databases">
        <title>Deep-cultivation of Planctomycetes and their phenomic and genomic characterization uncovers novel biology.</title>
        <authorList>
            <person name="Wiegand S."/>
            <person name="Jogler M."/>
            <person name="Boedeker C."/>
            <person name="Pinto D."/>
            <person name="Vollmers J."/>
            <person name="Rivas-Marin E."/>
            <person name="Kohn T."/>
            <person name="Peeters S.H."/>
            <person name="Heuer A."/>
            <person name="Rast P."/>
            <person name="Oberbeckmann S."/>
            <person name="Bunk B."/>
            <person name="Jeske O."/>
            <person name="Meyerdierks A."/>
            <person name="Storesund J.E."/>
            <person name="Kallscheuer N."/>
            <person name="Luecker S."/>
            <person name="Lage O.M."/>
            <person name="Pohl T."/>
            <person name="Merkel B.J."/>
            <person name="Hornburger P."/>
            <person name="Mueller R.-W."/>
            <person name="Bruemmer F."/>
            <person name="Labrenz M."/>
            <person name="Spormann A.M."/>
            <person name="Op Den Camp H."/>
            <person name="Overmann J."/>
            <person name="Amann R."/>
            <person name="Jetten M.S.M."/>
            <person name="Mascher T."/>
            <person name="Medema M.H."/>
            <person name="Devos D.P."/>
            <person name="Kaster A.-K."/>
            <person name="Ovreas L."/>
            <person name="Rohde M."/>
            <person name="Galperin M.Y."/>
            <person name="Jogler C."/>
        </authorList>
    </citation>
    <scope>NUCLEOTIDE SEQUENCE [LARGE SCALE GENOMIC DNA]</scope>
    <source>
        <strain evidence="2 3">Pla123a</strain>
    </source>
</reference>
<evidence type="ECO:0000259" key="1">
    <source>
        <dbReference type="Pfam" id="PF12728"/>
    </source>
</evidence>
<dbReference type="Pfam" id="PF12728">
    <property type="entry name" value="HTH_17"/>
    <property type="match status" value="1"/>
</dbReference>
<protein>
    <recommendedName>
        <fullName evidence="1">Helix-turn-helix domain-containing protein</fullName>
    </recommendedName>
</protein>
<dbReference type="InterPro" id="IPR010093">
    <property type="entry name" value="SinI_DNA-bd"/>
</dbReference>
<comment type="caution">
    <text evidence="2">The sequence shown here is derived from an EMBL/GenBank/DDBJ whole genome shotgun (WGS) entry which is preliminary data.</text>
</comment>
<evidence type="ECO:0000313" key="3">
    <source>
        <dbReference type="Proteomes" id="UP000318478"/>
    </source>
</evidence>
<dbReference type="AlphaFoldDB" id="A0A5C5XY03"/>
<dbReference type="Proteomes" id="UP000318478">
    <property type="component" value="Unassembled WGS sequence"/>
</dbReference>